<accession>A7ESL3</accession>
<dbReference type="KEGG" id="ssl:SS1G_08318"/>
<keyword evidence="2" id="KW-1185">Reference proteome</keyword>
<reference evidence="2" key="1">
    <citation type="journal article" date="2011" name="PLoS Genet.">
        <title>Genomic analysis of the necrotrophic fungal pathogens Sclerotinia sclerotiorum and Botrytis cinerea.</title>
        <authorList>
            <person name="Amselem J."/>
            <person name="Cuomo C.A."/>
            <person name="van Kan J.A."/>
            <person name="Viaud M."/>
            <person name="Benito E.P."/>
            <person name="Couloux A."/>
            <person name="Coutinho P.M."/>
            <person name="de Vries R.P."/>
            <person name="Dyer P.S."/>
            <person name="Fillinger S."/>
            <person name="Fournier E."/>
            <person name="Gout L."/>
            <person name="Hahn M."/>
            <person name="Kohn L."/>
            <person name="Lapalu N."/>
            <person name="Plummer K.M."/>
            <person name="Pradier J.M."/>
            <person name="Quevillon E."/>
            <person name="Sharon A."/>
            <person name="Simon A."/>
            <person name="ten Have A."/>
            <person name="Tudzynski B."/>
            <person name="Tudzynski P."/>
            <person name="Wincker P."/>
            <person name="Andrew M."/>
            <person name="Anthouard V."/>
            <person name="Beever R.E."/>
            <person name="Beffa R."/>
            <person name="Benoit I."/>
            <person name="Bouzid O."/>
            <person name="Brault B."/>
            <person name="Chen Z."/>
            <person name="Choquer M."/>
            <person name="Collemare J."/>
            <person name="Cotton P."/>
            <person name="Danchin E.G."/>
            <person name="Da Silva C."/>
            <person name="Gautier A."/>
            <person name="Giraud C."/>
            <person name="Giraud T."/>
            <person name="Gonzalez C."/>
            <person name="Grossetete S."/>
            <person name="Guldener U."/>
            <person name="Henrissat B."/>
            <person name="Howlett B.J."/>
            <person name="Kodira C."/>
            <person name="Kretschmer M."/>
            <person name="Lappartient A."/>
            <person name="Leroch M."/>
            <person name="Levis C."/>
            <person name="Mauceli E."/>
            <person name="Neuveglise C."/>
            <person name="Oeser B."/>
            <person name="Pearson M."/>
            <person name="Poulain J."/>
            <person name="Poussereau N."/>
            <person name="Quesneville H."/>
            <person name="Rascle C."/>
            <person name="Schumacher J."/>
            <person name="Segurens B."/>
            <person name="Sexton A."/>
            <person name="Silva E."/>
            <person name="Sirven C."/>
            <person name="Soanes D.M."/>
            <person name="Talbot N.J."/>
            <person name="Templeton M."/>
            <person name="Yandava C."/>
            <person name="Yarden O."/>
            <person name="Zeng Q."/>
            <person name="Rollins J.A."/>
            <person name="Lebrun M.H."/>
            <person name="Dickman M."/>
        </authorList>
    </citation>
    <scope>NUCLEOTIDE SEQUENCE [LARGE SCALE GENOMIC DNA]</scope>
    <source>
        <strain evidence="2">ATCC 18683 / 1980 / Ss-1</strain>
    </source>
</reference>
<dbReference type="AlphaFoldDB" id="A7ESL3"/>
<proteinExistence type="predicted"/>
<dbReference type="EMBL" id="CH476631">
    <property type="protein sequence ID" value="EDN92455.1"/>
    <property type="molecule type" value="Genomic_DNA"/>
</dbReference>
<protein>
    <submittedName>
        <fullName evidence="1">Uncharacterized protein</fullName>
    </submittedName>
</protein>
<dbReference type="InParanoid" id="A7ESL3"/>
<gene>
    <name evidence="1" type="ORF">SS1G_08318</name>
</gene>
<dbReference type="GeneID" id="5486862"/>
<dbReference type="HOGENOM" id="CLU_3224865_0_0_1"/>
<evidence type="ECO:0000313" key="2">
    <source>
        <dbReference type="Proteomes" id="UP000001312"/>
    </source>
</evidence>
<sequence length="44" mass="4937">MNYSSSNVQLKRSPSLICGPTPAAPILSAYRAKEDLNWLKLSWE</sequence>
<dbReference type="RefSeq" id="XP_001590578.1">
    <property type="nucleotide sequence ID" value="XM_001590528.1"/>
</dbReference>
<evidence type="ECO:0000313" key="1">
    <source>
        <dbReference type="EMBL" id="EDN92455.1"/>
    </source>
</evidence>
<dbReference type="Proteomes" id="UP000001312">
    <property type="component" value="Unassembled WGS sequence"/>
</dbReference>
<name>A7ESL3_SCLS1</name>
<organism evidence="1 2">
    <name type="scientific">Sclerotinia sclerotiorum (strain ATCC 18683 / 1980 / Ss-1)</name>
    <name type="common">White mold</name>
    <name type="synonym">Whetzelinia sclerotiorum</name>
    <dbReference type="NCBI Taxonomy" id="665079"/>
    <lineage>
        <taxon>Eukaryota</taxon>
        <taxon>Fungi</taxon>
        <taxon>Dikarya</taxon>
        <taxon>Ascomycota</taxon>
        <taxon>Pezizomycotina</taxon>
        <taxon>Leotiomycetes</taxon>
        <taxon>Helotiales</taxon>
        <taxon>Sclerotiniaceae</taxon>
        <taxon>Sclerotinia</taxon>
    </lineage>
</organism>